<feature type="compositionally biased region" description="Basic and acidic residues" evidence="6">
    <location>
        <begin position="152"/>
        <end position="167"/>
    </location>
</feature>
<keyword evidence="2" id="KW-0805">Transcription regulation</keyword>
<gene>
    <name evidence="8" type="ORF">KC19_7G141600</name>
</gene>
<feature type="compositionally biased region" description="Basic and acidic residues" evidence="6">
    <location>
        <begin position="466"/>
        <end position="481"/>
    </location>
</feature>
<reference evidence="8" key="1">
    <citation type="submission" date="2020-06" db="EMBL/GenBank/DDBJ databases">
        <title>WGS assembly of Ceratodon purpureus strain R40.</title>
        <authorList>
            <person name="Carey S.B."/>
            <person name="Jenkins J."/>
            <person name="Shu S."/>
            <person name="Lovell J.T."/>
            <person name="Sreedasyam A."/>
            <person name="Maumus F."/>
            <person name="Tiley G.P."/>
            <person name="Fernandez-Pozo N."/>
            <person name="Barry K."/>
            <person name="Chen C."/>
            <person name="Wang M."/>
            <person name="Lipzen A."/>
            <person name="Daum C."/>
            <person name="Saski C.A."/>
            <person name="Payton A.C."/>
            <person name="Mcbreen J.C."/>
            <person name="Conrad R.E."/>
            <person name="Kollar L.M."/>
            <person name="Olsson S."/>
            <person name="Huttunen S."/>
            <person name="Landis J.B."/>
            <person name="Wickett N.J."/>
            <person name="Johnson M.G."/>
            <person name="Rensing S.A."/>
            <person name="Grimwood J."/>
            <person name="Schmutz J."/>
            <person name="Mcdaniel S.F."/>
        </authorList>
    </citation>
    <scope>NUCLEOTIDE SEQUENCE</scope>
    <source>
        <strain evidence="8">R40</strain>
    </source>
</reference>
<feature type="region of interest" description="Disordered" evidence="6">
    <location>
        <begin position="201"/>
        <end position="241"/>
    </location>
</feature>
<feature type="domain" description="HTH myb-type" evidence="7">
    <location>
        <begin position="282"/>
        <end position="342"/>
    </location>
</feature>
<dbReference type="InterPro" id="IPR044787">
    <property type="entry name" value="HHO5-like"/>
</dbReference>
<feature type="compositionally biased region" description="Polar residues" evidence="6">
    <location>
        <begin position="491"/>
        <end position="503"/>
    </location>
</feature>
<evidence type="ECO:0000256" key="6">
    <source>
        <dbReference type="SAM" id="MobiDB-lite"/>
    </source>
</evidence>
<dbReference type="PANTHER" id="PTHR31003">
    <property type="entry name" value="MYB FAMILY TRANSCRIPTION FACTOR"/>
    <property type="match status" value="1"/>
</dbReference>
<dbReference type="AlphaFoldDB" id="A0A8T0HA57"/>
<dbReference type="PANTHER" id="PTHR31003:SF19">
    <property type="entry name" value="MYB FAMILY TRANSCRIPTION FACTOR EFM"/>
    <property type="match status" value="1"/>
</dbReference>
<organism evidence="8 9">
    <name type="scientific">Ceratodon purpureus</name>
    <name type="common">Fire moss</name>
    <name type="synonym">Dicranum purpureum</name>
    <dbReference type="NCBI Taxonomy" id="3225"/>
    <lineage>
        <taxon>Eukaryota</taxon>
        <taxon>Viridiplantae</taxon>
        <taxon>Streptophyta</taxon>
        <taxon>Embryophyta</taxon>
        <taxon>Bryophyta</taxon>
        <taxon>Bryophytina</taxon>
        <taxon>Bryopsida</taxon>
        <taxon>Dicranidae</taxon>
        <taxon>Pseudoditrichales</taxon>
        <taxon>Ditrichaceae</taxon>
        <taxon>Ceratodon</taxon>
    </lineage>
</organism>
<dbReference type="InterPro" id="IPR006447">
    <property type="entry name" value="Myb_dom_plants"/>
</dbReference>
<evidence type="ECO:0000313" key="8">
    <source>
        <dbReference type="EMBL" id="KAG0567537.1"/>
    </source>
</evidence>
<comment type="caution">
    <text evidence="8">The sequence shown here is derived from an EMBL/GenBank/DDBJ whole genome shotgun (WGS) entry which is preliminary data.</text>
</comment>
<feature type="region of interest" description="Disordered" evidence="6">
    <location>
        <begin position="426"/>
        <end position="514"/>
    </location>
</feature>
<feature type="compositionally biased region" description="Basic and acidic residues" evidence="6">
    <location>
        <begin position="95"/>
        <end position="123"/>
    </location>
</feature>
<evidence type="ECO:0000256" key="1">
    <source>
        <dbReference type="ARBA" id="ARBA00004123"/>
    </source>
</evidence>
<evidence type="ECO:0000256" key="5">
    <source>
        <dbReference type="ARBA" id="ARBA00023242"/>
    </source>
</evidence>
<evidence type="ECO:0000256" key="2">
    <source>
        <dbReference type="ARBA" id="ARBA00023015"/>
    </source>
</evidence>
<name>A0A8T0HA57_CERPU</name>
<proteinExistence type="predicted"/>
<keyword evidence="9" id="KW-1185">Reference proteome</keyword>
<dbReference type="Pfam" id="PF00249">
    <property type="entry name" value="Myb_DNA-binding"/>
    <property type="match status" value="1"/>
</dbReference>
<protein>
    <recommendedName>
        <fullName evidence="7">HTH myb-type domain-containing protein</fullName>
    </recommendedName>
</protein>
<feature type="compositionally biased region" description="Low complexity" evidence="6">
    <location>
        <begin position="272"/>
        <end position="283"/>
    </location>
</feature>
<evidence type="ECO:0000259" key="7">
    <source>
        <dbReference type="PROSITE" id="PS51294"/>
    </source>
</evidence>
<accession>A0A8T0HA57</accession>
<feature type="region of interest" description="Disordered" evidence="6">
    <location>
        <begin position="267"/>
        <end position="286"/>
    </location>
</feature>
<dbReference type="InterPro" id="IPR017930">
    <property type="entry name" value="Myb_dom"/>
</dbReference>
<dbReference type="InterPro" id="IPR058673">
    <property type="entry name" value="HHO5-like_N"/>
</dbReference>
<dbReference type="Gene3D" id="1.10.10.60">
    <property type="entry name" value="Homeodomain-like"/>
    <property type="match status" value="1"/>
</dbReference>
<evidence type="ECO:0000256" key="3">
    <source>
        <dbReference type="ARBA" id="ARBA00023125"/>
    </source>
</evidence>
<feature type="compositionally biased region" description="Polar residues" evidence="6">
    <location>
        <begin position="426"/>
        <end position="457"/>
    </location>
</feature>
<feature type="region of interest" description="Disordered" evidence="6">
    <location>
        <begin position="372"/>
        <end position="395"/>
    </location>
</feature>
<keyword evidence="5" id="KW-0539">Nucleus</keyword>
<dbReference type="GO" id="GO:0005634">
    <property type="term" value="C:nucleus"/>
    <property type="evidence" value="ECO:0007669"/>
    <property type="project" value="UniProtKB-SubCell"/>
</dbReference>
<keyword evidence="4" id="KW-0804">Transcription</keyword>
<feature type="compositionally biased region" description="Polar residues" evidence="6">
    <location>
        <begin position="171"/>
        <end position="183"/>
    </location>
</feature>
<dbReference type="FunFam" id="1.10.10.60:FF:000002">
    <property type="entry name" value="Myb family transcription factor"/>
    <property type="match status" value="1"/>
</dbReference>
<dbReference type="PROSITE" id="PS51294">
    <property type="entry name" value="HTH_MYB"/>
    <property type="match status" value="1"/>
</dbReference>
<dbReference type="InterPro" id="IPR009057">
    <property type="entry name" value="Homeodomain-like_sf"/>
</dbReference>
<evidence type="ECO:0000256" key="4">
    <source>
        <dbReference type="ARBA" id="ARBA00023163"/>
    </source>
</evidence>
<dbReference type="InterPro" id="IPR001005">
    <property type="entry name" value="SANT/Myb"/>
</dbReference>
<dbReference type="SUPFAM" id="SSF46689">
    <property type="entry name" value="Homeodomain-like"/>
    <property type="match status" value="1"/>
</dbReference>
<feature type="region of interest" description="Disordered" evidence="6">
    <location>
        <begin position="75"/>
        <end position="183"/>
    </location>
</feature>
<keyword evidence="3" id="KW-0238">DNA-binding</keyword>
<dbReference type="Proteomes" id="UP000822688">
    <property type="component" value="Chromosome 7"/>
</dbReference>
<dbReference type="OrthoDB" id="1908613at2759"/>
<dbReference type="GO" id="GO:0003677">
    <property type="term" value="F:DNA binding"/>
    <property type="evidence" value="ECO:0007669"/>
    <property type="project" value="UniProtKB-KW"/>
</dbReference>
<dbReference type="Pfam" id="PF26575">
    <property type="entry name" value="HHO5_N"/>
    <property type="match status" value="1"/>
</dbReference>
<dbReference type="EMBL" id="CM026428">
    <property type="protein sequence ID" value="KAG0567537.1"/>
    <property type="molecule type" value="Genomic_DNA"/>
</dbReference>
<dbReference type="GO" id="GO:0003700">
    <property type="term" value="F:DNA-binding transcription factor activity"/>
    <property type="evidence" value="ECO:0007669"/>
    <property type="project" value="InterPro"/>
</dbReference>
<evidence type="ECO:0000313" key="9">
    <source>
        <dbReference type="Proteomes" id="UP000822688"/>
    </source>
</evidence>
<comment type="subcellular location">
    <subcellularLocation>
        <location evidence="1">Nucleus</location>
    </subcellularLocation>
</comment>
<dbReference type="NCBIfam" id="TIGR01557">
    <property type="entry name" value="myb_SHAQKYF"/>
    <property type="match status" value="1"/>
</dbReference>
<sequence length="514" mass="55797">MGSPVDLTLGCSNGYHNEHRNGTYPGDYLESLRKAEEYLRTLEEERRKVEGFKRELPLCIQLLEDAIKASKEKLVNGKSHSLPSALRLSVSPSESGRDEESPARRPTLEEFMPLKRRWEREQGSEEETEDRGAKRPAWMEPNRELWNQSRSRSADGVRDEKEMKDLEGCEQEQSSVTSSQLRLSTASQRPMGAFLPFMREQPSSAGPVLSRPTPRSGGGAGLSLSLGERVTTPSGERLRGADSEVGSIDAGLQTPGAQIANDMGLMSNGTPAAAGSSSGGNSSRKARRCWSPELHRRFVSALHQLGGSQIATPKQIRELMKVDGLTNDEVKSHLQKYRLHTRRPSSSPQSAGAGQSPQLVVLGGIWMPPQYTASGSQPSSGVYDPSVGHPSQPTQFCQPQEYFACISNGTTGAPMQIHRQPIFESQPTQAGTSNSQTSPQGPLQVRSQLSGATQGPSSEVYESGEEEAKSDSTSRKGEPEPQKLSLKANDSEATGSGNVQSEVHTSEDEVNQAE</sequence>